<reference evidence="1" key="3">
    <citation type="submission" date="2025-09" db="UniProtKB">
        <authorList>
            <consortium name="Ensembl"/>
        </authorList>
    </citation>
    <scope>IDENTIFICATION</scope>
</reference>
<keyword evidence="2" id="KW-1185">Reference proteome</keyword>
<reference evidence="1" key="2">
    <citation type="submission" date="2025-08" db="UniProtKB">
        <authorList>
            <consortium name="Ensembl"/>
        </authorList>
    </citation>
    <scope>IDENTIFICATION</scope>
</reference>
<evidence type="ECO:0000313" key="1">
    <source>
        <dbReference type="Ensembl" id="ENSLCAP00010007965.1"/>
    </source>
</evidence>
<dbReference type="InParanoid" id="A0A4W6C2M8"/>
<dbReference type="Ensembl" id="ENSLCAT00010008156.1">
    <property type="protein sequence ID" value="ENSLCAP00010007965.1"/>
    <property type="gene ID" value="ENSLCAG00010003872.1"/>
</dbReference>
<dbReference type="STRING" id="8187.ENSLCAP00010007965"/>
<dbReference type="InterPro" id="IPR028040">
    <property type="entry name" value="TopoVIB-like"/>
</dbReference>
<accession>A0A4W6C2M8</accession>
<dbReference type="AlphaFoldDB" id="A0A4W6C2M8"/>
<dbReference type="Proteomes" id="UP000314980">
    <property type="component" value="Unassembled WGS sequence"/>
</dbReference>
<proteinExistence type="predicted"/>
<dbReference type="GeneTree" id="ENSGT00940000175465"/>
<evidence type="ECO:0000313" key="2">
    <source>
        <dbReference type="Proteomes" id="UP000314980"/>
    </source>
</evidence>
<sequence>GSLQKPFFFHRLKFTSNSSSTSRPCNENSGMTATMQPKLSFWVSVDSLPSFSVLYACFRKLTLSPCVQRPPECVQKGCWCQGGHPVLGGRLPLSIPPQAMDQGLYGELSIQPVTLLSPCVLQFPNLATQLTHIQISFADFIIFLAVIVWNRICS</sequence>
<name>A0A4W6C2M8_LATCA</name>
<dbReference type="PANTHER" id="PTHR14652">
    <property type="entry name" value="TYPE 2 DNA TOPOISOMERASE 6 SUBUNIT B-LIKE"/>
    <property type="match status" value="1"/>
</dbReference>
<dbReference type="GO" id="GO:0042138">
    <property type="term" value="P:meiotic DNA double-strand break formation"/>
    <property type="evidence" value="ECO:0007669"/>
    <property type="project" value="InterPro"/>
</dbReference>
<protein>
    <submittedName>
        <fullName evidence="1">Uncharacterized protein</fullName>
    </submittedName>
</protein>
<organism evidence="1 2">
    <name type="scientific">Lates calcarifer</name>
    <name type="common">Barramundi</name>
    <name type="synonym">Holocentrus calcarifer</name>
    <dbReference type="NCBI Taxonomy" id="8187"/>
    <lineage>
        <taxon>Eukaryota</taxon>
        <taxon>Metazoa</taxon>
        <taxon>Chordata</taxon>
        <taxon>Craniata</taxon>
        <taxon>Vertebrata</taxon>
        <taxon>Euteleostomi</taxon>
        <taxon>Actinopterygii</taxon>
        <taxon>Neopterygii</taxon>
        <taxon>Teleostei</taxon>
        <taxon>Neoteleostei</taxon>
        <taxon>Acanthomorphata</taxon>
        <taxon>Carangaria</taxon>
        <taxon>Carangaria incertae sedis</taxon>
        <taxon>Centropomidae</taxon>
        <taxon>Lates</taxon>
    </lineage>
</organism>
<reference evidence="2" key="1">
    <citation type="submission" date="2015-09" db="EMBL/GenBank/DDBJ databases">
        <authorList>
            <person name="Sai Rama Sridatta P."/>
        </authorList>
    </citation>
    <scope>NUCLEOTIDE SEQUENCE [LARGE SCALE GENOMIC DNA]</scope>
</reference>
<dbReference type="PANTHER" id="PTHR14652:SF2">
    <property type="entry name" value="TYPE 2 DNA TOPOISOMERASE 6 SUBUNIT B-LIKE"/>
    <property type="match status" value="1"/>
</dbReference>